<accession>A0A511Z202</accession>
<sequence>MTLPGSESGGSPRRRSAWVLGVVGVLVVVAIGVVIADRVAAARERDEDDALEPTAWENRVQMEPVLVETARQLGITSEPLPESDAPLGCERRDGRQGLSYDLPELEGAALDDPESALTDVARAWEELGYAVSSVGGGAGDVWRVNAETPEGAIVEVLTGPAATIVSGETGCFLEDGAPDEA</sequence>
<evidence type="ECO:0000256" key="1">
    <source>
        <dbReference type="SAM" id="Phobius"/>
    </source>
</evidence>
<comment type="caution">
    <text evidence="2">The sequence shown here is derived from an EMBL/GenBank/DDBJ whole genome shotgun (WGS) entry which is preliminary data.</text>
</comment>
<protein>
    <submittedName>
        <fullName evidence="2">Uncharacterized protein</fullName>
    </submittedName>
</protein>
<keyword evidence="3" id="KW-1185">Reference proteome</keyword>
<dbReference type="AlphaFoldDB" id="A0A511Z202"/>
<gene>
    <name evidence="2" type="ORF">AFE02nite_32230</name>
</gene>
<keyword evidence="1" id="KW-1133">Transmembrane helix</keyword>
<keyword evidence="1" id="KW-0472">Membrane</keyword>
<evidence type="ECO:0000313" key="2">
    <source>
        <dbReference type="EMBL" id="GEN81489.1"/>
    </source>
</evidence>
<evidence type="ECO:0000313" key="3">
    <source>
        <dbReference type="Proteomes" id="UP000321484"/>
    </source>
</evidence>
<proteinExistence type="predicted"/>
<dbReference type="EMBL" id="BJYK01000013">
    <property type="protein sequence ID" value="GEN81489.1"/>
    <property type="molecule type" value="Genomic_DNA"/>
</dbReference>
<dbReference type="Proteomes" id="UP000321484">
    <property type="component" value="Unassembled WGS sequence"/>
</dbReference>
<name>A0A511Z202_9CELL</name>
<organism evidence="2 3">
    <name type="scientific">Actinotalea fermentans</name>
    <dbReference type="NCBI Taxonomy" id="43671"/>
    <lineage>
        <taxon>Bacteria</taxon>
        <taxon>Bacillati</taxon>
        <taxon>Actinomycetota</taxon>
        <taxon>Actinomycetes</taxon>
        <taxon>Micrococcales</taxon>
        <taxon>Cellulomonadaceae</taxon>
        <taxon>Actinotalea</taxon>
    </lineage>
</organism>
<keyword evidence="1" id="KW-0812">Transmembrane</keyword>
<reference evidence="2 3" key="1">
    <citation type="submission" date="2019-07" db="EMBL/GenBank/DDBJ databases">
        <title>Whole genome shotgun sequence of Actinotalea fermentans NBRC 105374.</title>
        <authorList>
            <person name="Hosoyama A."/>
            <person name="Uohara A."/>
            <person name="Ohji S."/>
            <person name="Ichikawa N."/>
        </authorList>
    </citation>
    <scope>NUCLEOTIDE SEQUENCE [LARGE SCALE GENOMIC DNA]</scope>
    <source>
        <strain evidence="2 3">NBRC 105374</strain>
    </source>
</reference>
<feature type="transmembrane region" description="Helical" evidence="1">
    <location>
        <begin position="16"/>
        <end position="36"/>
    </location>
</feature>